<dbReference type="Gene3D" id="1.10.260.40">
    <property type="entry name" value="lambda repressor-like DNA-binding domains"/>
    <property type="match status" value="1"/>
</dbReference>
<dbReference type="STRING" id="928724.SacglDRAFT_02554"/>
<dbReference type="CDD" id="cd01392">
    <property type="entry name" value="HTH_LacI"/>
    <property type="match status" value="1"/>
</dbReference>
<sequence>MARNAPSRRSPGQRPAVMADVARLAGVSHQTVSRVLNHHPSVSPGTRVRVMAAIQELGYRPNSAARALATKRTKVIGVVGFDTSLHGPANTLSGVERAARDAGYFVSVAGVRTPDGEAVEQALQRLISQAVEGVVVIAPQRATVDALANAPEELPLVVVEGGDGNGRPVACVDQEAGARLVTRHLLDQGAPTVWHVAGPAQWLEAENRIKGWRQALLDAGVEPPEPLRGDWSPASGYAAGQLLAERSDVRAVFVANDQMALGVLRAFHERGVSVPDDVLVAGFDDIPESAYFTPPLTTVRQDFDAVGRRSIELLLDLVNGTSAGNADATGTTAAVVAPELVVRHSTVGKRRPRP</sequence>
<keyword evidence="6" id="KW-1185">Reference proteome</keyword>
<dbReference type="PANTHER" id="PTHR30146:SF109">
    <property type="entry name" value="HTH-TYPE TRANSCRIPTIONAL REGULATOR GALS"/>
    <property type="match status" value="1"/>
</dbReference>
<accession>I1D3C2</accession>
<dbReference type="SMART" id="SM00354">
    <property type="entry name" value="HTH_LACI"/>
    <property type="match status" value="1"/>
</dbReference>
<feature type="domain" description="HTH lacI-type" evidence="4">
    <location>
        <begin position="16"/>
        <end position="70"/>
    </location>
</feature>
<proteinExistence type="predicted"/>
<dbReference type="InterPro" id="IPR046335">
    <property type="entry name" value="LacI/GalR-like_sensor"/>
</dbReference>
<evidence type="ECO:0000256" key="2">
    <source>
        <dbReference type="ARBA" id="ARBA00023125"/>
    </source>
</evidence>
<dbReference type="eggNOG" id="COG1609">
    <property type="taxonomic scope" value="Bacteria"/>
</dbReference>
<evidence type="ECO:0000256" key="1">
    <source>
        <dbReference type="ARBA" id="ARBA00023015"/>
    </source>
</evidence>
<dbReference type="AlphaFoldDB" id="I1D3C2"/>
<organism evidence="5 6">
    <name type="scientific">Saccharomonospora glauca K62</name>
    <dbReference type="NCBI Taxonomy" id="928724"/>
    <lineage>
        <taxon>Bacteria</taxon>
        <taxon>Bacillati</taxon>
        <taxon>Actinomycetota</taxon>
        <taxon>Actinomycetes</taxon>
        <taxon>Pseudonocardiales</taxon>
        <taxon>Pseudonocardiaceae</taxon>
        <taxon>Saccharomonospora</taxon>
    </lineage>
</organism>
<gene>
    <name evidence="5" type="ORF">SacglDRAFT_02554</name>
</gene>
<dbReference type="InterPro" id="IPR028082">
    <property type="entry name" value="Peripla_BP_I"/>
</dbReference>
<dbReference type="GO" id="GO:0000976">
    <property type="term" value="F:transcription cis-regulatory region binding"/>
    <property type="evidence" value="ECO:0007669"/>
    <property type="project" value="TreeGrafter"/>
</dbReference>
<name>I1D3C2_9PSEU</name>
<dbReference type="SUPFAM" id="SSF53822">
    <property type="entry name" value="Periplasmic binding protein-like I"/>
    <property type="match status" value="1"/>
</dbReference>
<dbReference type="RefSeq" id="WP_005465029.1">
    <property type="nucleotide sequence ID" value="NZ_CM001484.1"/>
</dbReference>
<dbReference type="SUPFAM" id="SSF47413">
    <property type="entry name" value="lambda repressor-like DNA-binding domains"/>
    <property type="match status" value="1"/>
</dbReference>
<dbReference type="OrthoDB" id="9785139at2"/>
<keyword evidence="1" id="KW-0805">Transcription regulation</keyword>
<keyword evidence="2" id="KW-0238">DNA-binding</keyword>
<dbReference type="CDD" id="cd01574">
    <property type="entry name" value="PBP1_LacI"/>
    <property type="match status" value="1"/>
</dbReference>
<dbReference type="HOGENOM" id="CLU_037628_6_1_11"/>
<evidence type="ECO:0000313" key="5">
    <source>
        <dbReference type="EMBL" id="EIE99446.1"/>
    </source>
</evidence>
<dbReference type="PROSITE" id="PS00356">
    <property type="entry name" value="HTH_LACI_1"/>
    <property type="match status" value="1"/>
</dbReference>
<protein>
    <submittedName>
        <fullName evidence="5">Transcriptional regulator</fullName>
    </submittedName>
</protein>
<dbReference type="Gene3D" id="3.40.50.2300">
    <property type="match status" value="2"/>
</dbReference>
<evidence type="ECO:0000313" key="6">
    <source>
        <dbReference type="Proteomes" id="UP000005087"/>
    </source>
</evidence>
<dbReference type="EMBL" id="CM001484">
    <property type="protein sequence ID" value="EIE99446.1"/>
    <property type="molecule type" value="Genomic_DNA"/>
</dbReference>
<dbReference type="InterPro" id="IPR000843">
    <property type="entry name" value="HTH_LacI"/>
</dbReference>
<evidence type="ECO:0000259" key="4">
    <source>
        <dbReference type="PROSITE" id="PS50932"/>
    </source>
</evidence>
<dbReference type="Proteomes" id="UP000005087">
    <property type="component" value="Chromosome"/>
</dbReference>
<dbReference type="InterPro" id="IPR010982">
    <property type="entry name" value="Lambda_DNA-bd_dom_sf"/>
</dbReference>
<reference evidence="6" key="2">
    <citation type="submission" date="2012-01" db="EMBL/GenBank/DDBJ databases">
        <title>Noncontiguous Finished sequence of chromosome of Saccharomonospora glauca K62.</title>
        <authorList>
            <consortium name="US DOE Joint Genome Institute"/>
            <person name="Lucas S."/>
            <person name="Han J."/>
            <person name="Lapidus A."/>
            <person name="Cheng J.-F."/>
            <person name="Goodwin L."/>
            <person name="Pitluck S."/>
            <person name="Peters L."/>
            <person name="Mikhailova N."/>
            <person name="Held B."/>
            <person name="Detter J.C."/>
            <person name="Han C."/>
            <person name="Tapia R."/>
            <person name="Land M."/>
            <person name="Hauser L."/>
            <person name="Kyrpides N."/>
            <person name="Ivanova N."/>
            <person name="Pagani I."/>
            <person name="Brambilla E.-M."/>
            <person name="Klenk H.-P."/>
            <person name="Woyke T."/>
        </authorList>
    </citation>
    <scope>NUCLEOTIDE SEQUENCE [LARGE SCALE GENOMIC DNA]</scope>
    <source>
        <strain evidence="6">K62</strain>
    </source>
</reference>
<keyword evidence="3" id="KW-0804">Transcription</keyword>
<dbReference type="PROSITE" id="PS50932">
    <property type="entry name" value="HTH_LACI_2"/>
    <property type="match status" value="1"/>
</dbReference>
<dbReference type="PANTHER" id="PTHR30146">
    <property type="entry name" value="LACI-RELATED TRANSCRIPTIONAL REPRESSOR"/>
    <property type="match status" value="1"/>
</dbReference>
<dbReference type="Pfam" id="PF13377">
    <property type="entry name" value="Peripla_BP_3"/>
    <property type="match status" value="1"/>
</dbReference>
<dbReference type="Pfam" id="PF00356">
    <property type="entry name" value="LacI"/>
    <property type="match status" value="1"/>
</dbReference>
<reference evidence="5 6" key="1">
    <citation type="submission" date="2011-09" db="EMBL/GenBank/DDBJ databases">
        <authorList>
            <consortium name="US DOE Joint Genome Institute (JGI-PGF)"/>
            <person name="Lucas S."/>
            <person name="Han J."/>
            <person name="Lapidus A."/>
            <person name="Cheng J.-F."/>
            <person name="Goodwin L."/>
            <person name="Pitluck S."/>
            <person name="Peters L."/>
            <person name="Land M.L."/>
            <person name="Hauser L."/>
            <person name="Brambilla E."/>
            <person name="Klenk H.-P."/>
            <person name="Woyke T.J."/>
        </authorList>
    </citation>
    <scope>NUCLEOTIDE SEQUENCE [LARGE SCALE GENOMIC DNA]</scope>
    <source>
        <strain evidence="5 6">K62</strain>
    </source>
</reference>
<dbReference type="GO" id="GO:0003700">
    <property type="term" value="F:DNA-binding transcription factor activity"/>
    <property type="evidence" value="ECO:0007669"/>
    <property type="project" value="TreeGrafter"/>
</dbReference>
<evidence type="ECO:0000256" key="3">
    <source>
        <dbReference type="ARBA" id="ARBA00023163"/>
    </source>
</evidence>